<evidence type="ECO:0000256" key="5">
    <source>
        <dbReference type="ARBA" id="ARBA00022737"/>
    </source>
</evidence>
<keyword evidence="11" id="KW-1185">Reference proteome</keyword>
<dbReference type="InterPro" id="IPR011009">
    <property type="entry name" value="Kinase-like_dom_sf"/>
</dbReference>
<keyword evidence="4" id="KW-0732">Signal</keyword>
<evidence type="ECO:0000256" key="7">
    <source>
        <dbReference type="ARBA" id="ARBA00023136"/>
    </source>
</evidence>
<dbReference type="SUPFAM" id="SSF56112">
    <property type="entry name" value="Protein kinase-like (PK-like)"/>
    <property type="match status" value="1"/>
</dbReference>
<keyword evidence="3" id="KW-0812">Transmembrane</keyword>
<dbReference type="SUPFAM" id="SSF52058">
    <property type="entry name" value="L domain-like"/>
    <property type="match status" value="1"/>
</dbReference>
<evidence type="ECO:0000256" key="1">
    <source>
        <dbReference type="ARBA" id="ARBA00004370"/>
    </source>
</evidence>
<dbReference type="PROSITE" id="PS50011">
    <property type="entry name" value="PROTEIN_KINASE_DOM"/>
    <property type="match status" value="1"/>
</dbReference>
<keyword evidence="2" id="KW-0433">Leucine-rich repeat</keyword>
<dbReference type="InterPro" id="IPR032675">
    <property type="entry name" value="LRR_dom_sf"/>
</dbReference>
<keyword evidence="7" id="KW-0472">Membrane</keyword>
<dbReference type="PANTHER" id="PTHR27008">
    <property type="entry name" value="OS04G0122200 PROTEIN"/>
    <property type="match status" value="1"/>
</dbReference>
<dbReference type="Pfam" id="PF13855">
    <property type="entry name" value="LRR_8"/>
    <property type="match status" value="1"/>
</dbReference>
<dbReference type="PANTHER" id="PTHR27008:SF592">
    <property type="entry name" value="LEUCINE-RICH REPEAT RECEPTOR-LIKE PROTEIN KINASE FAMILY PROTEIN-RELATED"/>
    <property type="match status" value="1"/>
</dbReference>
<dbReference type="InterPro" id="IPR001611">
    <property type="entry name" value="Leu-rich_rpt"/>
</dbReference>
<keyword evidence="10" id="KW-0675">Receptor</keyword>
<keyword evidence="10" id="KW-0418">Kinase</keyword>
<evidence type="ECO:0000259" key="9">
    <source>
        <dbReference type="PROSITE" id="PS50011"/>
    </source>
</evidence>
<organism evidence="10 11">
    <name type="scientific">Morus notabilis</name>
    <dbReference type="NCBI Taxonomy" id="981085"/>
    <lineage>
        <taxon>Eukaryota</taxon>
        <taxon>Viridiplantae</taxon>
        <taxon>Streptophyta</taxon>
        <taxon>Embryophyta</taxon>
        <taxon>Tracheophyta</taxon>
        <taxon>Spermatophyta</taxon>
        <taxon>Magnoliopsida</taxon>
        <taxon>eudicotyledons</taxon>
        <taxon>Gunneridae</taxon>
        <taxon>Pentapetalae</taxon>
        <taxon>rosids</taxon>
        <taxon>fabids</taxon>
        <taxon>Rosales</taxon>
        <taxon>Moraceae</taxon>
        <taxon>Moreae</taxon>
        <taxon>Morus</taxon>
    </lineage>
</organism>
<dbReference type="Proteomes" id="UP000030645">
    <property type="component" value="Unassembled WGS sequence"/>
</dbReference>
<dbReference type="Gene3D" id="3.80.10.10">
    <property type="entry name" value="Ribonuclease Inhibitor"/>
    <property type="match status" value="1"/>
</dbReference>
<keyword evidence="10" id="KW-0808">Transferase</keyword>
<dbReference type="GO" id="GO:0004672">
    <property type="term" value="F:protein kinase activity"/>
    <property type="evidence" value="ECO:0007669"/>
    <property type="project" value="InterPro"/>
</dbReference>
<comment type="subcellular location">
    <subcellularLocation>
        <location evidence="1">Membrane</location>
    </subcellularLocation>
</comment>
<keyword evidence="5" id="KW-0677">Repeat</keyword>
<evidence type="ECO:0000313" key="10">
    <source>
        <dbReference type="EMBL" id="EXB68699.1"/>
    </source>
</evidence>
<sequence>MNEDFIIFNIVKNLFIGVIPTSWGKLTKLQALDLGFNGLSGETPSSFGNLTQLSYLYLSDKKLKGSIPPNIASSKTLNFFEISNNNFSGAIPKVVFDVSSLLLLNLSSKSFTGSLPAEVGKLKNIDTIDLFGNYFSDVASAIHYLHDHCEQLIIHCDLKPSNVLIDKEMVAPVSDLRLAKMISNTARRAQSGLKEPSDMLLQGQTCSPAVSRQYRSRYDNTTRKQHKFCGLGLRKKRFRSELGRSEIDTKNTDQFRVGPA</sequence>
<feature type="domain" description="Protein kinase" evidence="9">
    <location>
        <begin position="1"/>
        <end position="260"/>
    </location>
</feature>
<gene>
    <name evidence="10" type="ORF">L484_024717</name>
</gene>
<reference evidence="11" key="1">
    <citation type="submission" date="2013-01" db="EMBL/GenBank/DDBJ databases">
        <title>Draft Genome Sequence of a Mulberry Tree, Morus notabilis C.K. Schneid.</title>
        <authorList>
            <person name="He N."/>
            <person name="Zhao S."/>
        </authorList>
    </citation>
    <scope>NUCLEOTIDE SEQUENCE</scope>
</reference>
<dbReference type="GO" id="GO:0016020">
    <property type="term" value="C:membrane"/>
    <property type="evidence" value="ECO:0007669"/>
    <property type="project" value="UniProtKB-SubCell"/>
</dbReference>
<dbReference type="PROSITE" id="PS00108">
    <property type="entry name" value="PROTEIN_KINASE_ST"/>
    <property type="match status" value="1"/>
</dbReference>
<evidence type="ECO:0000256" key="8">
    <source>
        <dbReference type="ARBA" id="ARBA00023180"/>
    </source>
</evidence>
<evidence type="ECO:0000256" key="2">
    <source>
        <dbReference type="ARBA" id="ARBA00022614"/>
    </source>
</evidence>
<keyword evidence="8" id="KW-0325">Glycoprotein</keyword>
<protein>
    <submittedName>
        <fullName evidence="10">Leucine-rich repeat receptor-like protein kinase PXL1</fullName>
    </submittedName>
</protein>
<evidence type="ECO:0000313" key="11">
    <source>
        <dbReference type="Proteomes" id="UP000030645"/>
    </source>
</evidence>
<dbReference type="InterPro" id="IPR008271">
    <property type="entry name" value="Ser/Thr_kinase_AS"/>
</dbReference>
<dbReference type="eggNOG" id="ENOG502QPYS">
    <property type="taxonomic scope" value="Eukaryota"/>
</dbReference>
<evidence type="ECO:0000256" key="6">
    <source>
        <dbReference type="ARBA" id="ARBA00022989"/>
    </source>
</evidence>
<dbReference type="InterPro" id="IPR000719">
    <property type="entry name" value="Prot_kinase_dom"/>
</dbReference>
<dbReference type="AlphaFoldDB" id="W9RT90"/>
<dbReference type="FunFam" id="3.80.10.10:FF:000041">
    <property type="entry name" value="LRR receptor-like serine/threonine-protein kinase ERECTA"/>
    <property type="match status" value="1"/>
</dbReference>
<dbReference type="EMBL" id="KE344580">
    <property type="protein sequence ID" value="EXB68699.1"/>
    <property type="molecule type" value="Genomic_DNA"/>
</dbReference>
<dbReference type="GO" id="GO:0005524">
    <property type="term" value="F:ATP binding"/>
    <property type="evidence" value="ECO:0007669"/>
    <property type="project" value="InterPro"/>
</dbReference>
<name>W9RT90_9ROSA</name>
<accession>W9RT90</accession>
<dbReference type="Pfam" id="PF00069">
    <property type="entry name" value="Pkinase"/>
    <property type="match status" value="1"/>
</dbReference>
<dbReference type="InterPro" id="IPR051809">
    <property type="entry name" value="Plant_receptor-like_S/T_kinase"/>
</dbReference>
<keyword evidence="6" id="KW-1133">Transmembrane helix</keyword>
<proteinExistence type="predicted"/>
<dbReference type="Gene3D" id="1.10.510.10">
    <property type="entry name" value="Transferase(Phosphotransferase) domain 1"/>
    <property type="match status" value="1"/>
</dbReference>
<evidence type="ECO:0000256" key="4">
    <source>
        <dbReference type="ARBA" id="ARBA00022729"/>
    </source>
</evidence>
<evidence type="ECO:0000256" key="3">
    <source>
        <dbReference type="ARBA" id="ARBA00022692"/>
    </source>
</evidence>
<dbReference type="STRING" id="981085.W9RT90"/>